<dbReference type="InterPro" id="IPR016181">
    <property type="entry name" value="Acyl_CoA_acyltransferase"/>
</dbReference>
<evidence type="ECO:0000313" key="3">
    <source>
        <dbReference type="Proteomes" id="UP000425960"/>
    </source>
</evidence>
<dbReference type="Pfam" id="PF13673">
    <property type="entry name" value="Acetyltransf_10"/>
    <property type="match status" value="1"/>
</dbReference>
<dbReference type="EMBL" id="AP021876">
    <property type="protein sequence ID" value="BBO81562.1"/>
    <property type="molecule type" value="Genomic_DNA"/>
</dbReference>
<dbReference type="PROSITE" id="PS51186">
    <property type="entry name" value="GNAT"/>
    <property type="match status" value="1"/>
</dbReference>
<name>A0A5K7ZHH7_9BACT</name>
<evidence type="ECO:0000259" key="1">
    <source>
        <dbReference type="PROSITE" id="PS51186"/>
    </source>
</evidence>
<accession>A0A5K7ZHH7</accession>
<feature type="domain" description="N-acetyltransferase" evidence="1">
    <location>
        <begin position="1"/>
        <end position="153"/>
    </location>
</feature>
<protein>
    <recommendedName>
        <fullName evidence="1">N-acetyltransferase domain-containing protein</fullName>
    </recommendedName>
</protein>
<gene>
    <name evidence="2" type="ORF">DSCO28_21280</name>
</gene>
<dbReference type="GO" id="GO:0016747">
    <property type="term" value="F:acyltransferase activity, transferring groups other than amino-acyl groups"/>
    <property type="evidence" value="ECO:0007669"/>
    <property type="project" value="InterPro"/>
</dbReference>
<proteinExistence type="predicted"/>
<dbReference type="KEGG" id="dov:DSCO28_21280"/>
<dbReference type="SUPFAM" id="SSF55729">
    <property type="entry name" value="Acyl-CoA N-acyltransferases (Nat)"/>
    <property type="match status" value="1"/>
</dbReference>
<dbReference type="Proteomes" id="UP000425960">
    <property type="component" value="Chromosome"/>
</dbReference>
<evidence type="ECO:0000313" key="2">
    <source>
        <dbReference type="EMBL" id="BBO81562.1"/>
    </source>
</evidence>
<dbReference type="RefSeq" id="WP_155322234.1">
    <property type="nucleotide sequence ID" value="NZ_AP021876.1"/>
</dbReference>
<reference evidence="2 3" key="1">
    <citation type="submission" date="2019-11" db="EMBL/GenBank/DDBJ databases">
        <title>Comparative genomics of hydrocarbon-degrading Desulfosarcina strains.</title>
        <authorList>
            <person name="Watanabe M."/>
            <person name="Kojima H."/>
            <person name="Fukui M."/>
        </authorList>
    </citation>
    <scope>NUCLEOTIDE SEQUENCE [LARGE SCALE GENOMIC DNA]</scope>
    <source>
        <strain evidence="2 3">28bB2T</strain>
    </source>
</reference>
<dbReference type="InterPro" id="IPR000182">
    <property type="entry name" value="GNAT_dom"/>
</dbReference>
<dbReference type="AlphaFoldDB" id="A0A5K7ZHH7"/>
<dbReference type="CDD" id="cd04301">
    <property type="entry name" value="NAT_SF"/>
    <property type="match status" value="1"/>
</dbReference>
<organism evidence="2 3">
    <name type="scientific">Desulfosarcina ovata subsp. sediminis</name>
    <dbReference type="NCBI Taxonomy" id="885957"/>
    <lineage>
        <taxon>Bacteria</taxon>
        <taxon>Pseudomonadati</taxon>
        <taxon>Thermodesulfobacteriota</taxon>
        <taxon>Desulfobacteria</taxon>
        <taxon>Desulfobacterales</taxon>
        <taxon>Desulfosarcinaceae</taxon>
        <taxon>Desulfosarcina</taxon>
    </lineage>
</organism>
<dbReference type="Gene3D" id="3.40.630.30">
    <property type="match status" value="1"/>
</dbReference>
<sequence>MEIVHSEISDFDGWLSLSREVEPLFGPMADESGFQEALKQAISSNSAFCVREESDETNKKLIGGVMISKESNEIAWLAVSQRYQGNGYGRNLIEFALNKLNTKEKIFVQTFQESVPEGKAARKLYMGLGFKDIEDGGLNPAGIPTVIMQLNETE</sequence>